<sequence>MKVSRLKPKKNDEVQKKLFYFIPATFVLRQAKALNFRGDETWPASLDPNIVNRRSYFLRLVEEDFKFVIAGMEDNALGTEDWLPSNRMPKTLFLDLIGESHGFRSIQDNALQRTSLAHLQESEELGIFANASKHDWQSGNEVPKELSIGLNPFDFPKSSYRGRLADRIAGRAGFGNLTVDTSQISTATSFSSPTTNVHSPLLTIPPGLSPAILLDSPIFLSNPLVEQLPTMVNAPSFEFSNVADTVVSNKTKDSPLEDIDLPSFAFKLPFPLFPNAEKKAALGSNHPQSLSTQGTCFHYPHQLNCQEEFPKPSAKKVDSGDALQEKGMSMLMLVWFARHRWMTSKKEKQQI</sequence>
<name>A0A835VJT7_VANPL</name>
<keyword evidence="2" id="KW-1185">Reference proteome</keyword>
<dbReference type="Proteomes" id="UP000636800">
    <property type="component" value="Chromosome 1"/>
</dbReference>
<evidence type="ECO:0000313" key="1">
    <source>
        <dbReference type="EMBL" id="KAG0499151.1"/>
    </source>
</evidence>
<gene>
    <name evidence="1" type="ORF">HPP92_003842</name>
</gene>
<accession>A0A835VJT7</accession>
<dbReference type="EMBL" id="JADCNL010000001">
    <property type="protein sequence ID" value="KAG0499151.1"/>
    <property type="molecule type" value="Genomic_DNA"/>
</dbReference>
<proteinExistence type="predicted"/>
<protein>
    <submittedName>
        <fullName evidence="1">Uncharacterized protein</fullName>
    </submittedName>
</protein>
<reference evidence="1 2" key="1">
    <citation type="journal article" date="2020" name="Nat. Food">
        <title>A phased Vanilla planifolia genome enables genetic improvement of flavour and production.</title>
        <authorList>
            <person name="Hasing T."/>
            <person name="Tang H."/>
            <person name="Brym M."/>
            <person name="Khazi F."/>
            <person name="Huang T."/>
            <person name="Chambers A.H."/>
        </authorList>
    </citation>
    <scope>NUCLEOTIDE SEQUENCE [LARGE SCALE GENOMIC DNA]</scope>
    <source>
        <tissue evidence="1">Leaf</tissue>
    </source>
</reference>
<comment type="caution">
    <text evidence="1">The sequence shown here is derived from an EMBL/GenBank/DDBJ whole genome shotgun (WGS) entry which is preliminary data.</text>
</comment>
<evidence type="ECO:0000313" key="2">
    <source>
        <dbReference type="Proteomes" id="UP000636800"/>
    </source>
</evidence>
<dbReference type="AlphaFoldDB" id="A0A835VJT7"/>
<organism evidence="1 2">
    <name type="scientific">Vanilla planifolia</name>
    <name type="common">Vanilla</name>
    <dbReference type="NCBI Taxonomy" id="51239"/>
    <lineage>
        <taxon>Eukaryota</taxon>
        <taxon>Viridiplantae</taxon>
        <taxon>Streptophyta</taxon>
        <taxon>Embryophyta</taxon>
        <taxon>Tracheophyta</taxon>
        <taxon>Spermatophyta</taxon>
        <taxon>Magnoliopsida</taxon>
        <taxon>Liliopsida</taxon>
        <taxon>Asparagales</taxon>
        <taxon>Orchidaceae</taxon>
        <taxon>Vanilloideae</taxon>
        <taxon>Vanilleae</taxon>
        <taxon>Vanilla</taxon>
    </lineage>
</organism>